<evidence type="ECO:0000256" key="1">
    <source>
        <dbReference type="SAM" id="Phobius"/>
    </source>
</evidence>
<evidence type="ECO:0000259" key="2">
    <source>
        <dbReference type="Pfam" id="PF18153"/>
    </source>
</evidence>
<organism evidence="3 4">
    <name type="scientific">Hymenobacter yonginensis</name>
    <dbReference type="NCBI Taxonomy" id="748197"/>
    <lineage>
        <taxon>Bacteria</taxon>
        <taxon>Pseudomonadati</taxon>
        <taxon>Bacteroidota</taxon>
        <taxon>Cytophagia</taxon>
        <taxon>Cytophagales</taxon>
        <taxon>Hymenobacteraceae</taxon>
        <taxon>Hymenobacter</taxon>
    </lineage>
</organism>
<dbReference type="InterPro" id="IPR041208">
    <property type="entry name" value="Cap15"/>
</dbReference>
<accession>A0ABY7PNC2</accession>
<dbReference type="Pfam" id="PF18153">
    <property type="entry name" value="Cap15_CD_rec"/>
    <property type="match status" value="1"/>
</dbReference>
<feature type="domain" description="CD-NTase-associated protein 15" evidence="2">
    <location>
        <begin position="74"/>
        <end position="195"/>
    </location>
</feature>
<feature type="transmembrane region" description="Helical" evidence="1">
    <location>
        <begin position="41"/>
        <end position="59"/>
    </location>
</feature>
<feature type="transmembrane region" description="Helical" evidence="1">
    <location>
        <begin position="9"/>
        <end position="29"/>
    </location>
</feature>
<gene>
    <name evidence="3" type="ORF">O9Z63_00500</name>
</gene>
<proteinExistence type="predicted"/>
<dbReference type="RefSeq" id="WP_270127284.1">
    <property type="nucleotide sequence ID" value="NZ_CP115396.1"/>
</dbReference>
<evidence type="ECO:0000313" key="4">
    <source>
        <dbReference type="Proteomes" id="UP001211872"/>
    </source>
</evidence>
<evidence type="ECO:0000313" key="3">
    <source>
        <dbReference type="EMBL" id="WBO84737.1"/>
    </source>
</evidence>
<protein>
    <recommendedName>
        <fullName evidence="2">CD-NTase-associated protein 15 domain-containing protein</fullName>
    </recommendedName>
</protein>
<keyword evidence="4" id="KW-1185">Reference proteome</keyword>
<keyword evidence="1" id="KW-1133">Transmembrane helix</keyword>
<reference evidence="3 4" key="1">
    <citation type="journal article" date="2011" name="Int. J. Syst. Evol. Microbiol.">
        <title>Hymenobacter yonginensis sp. nov., isolated from a mesotrophic artificial lake.</title>
        <authorList>
            <person name="Joung Y."/>
            <person name="Cho S.H."/>
            <person name="Kim H."/>
            <person name="Kim S.B."/>
            <person name="Joh K."/>
        </authorList>
    </citation>
    <scope>NUCLEOTIDE SEQUENCE [LARGE SCALE GENOMIC DNA]</scope>
    <source>
        <strain evidence="3 4">KCTC 22745</strain>
    </source>
</reference>
<dbReference type="EMBL" id="CP115396">
    <property type="protein sequence ID" value="WBO84737.1"/>
    <property type="molecule type" value="Genomic_DNA"/>
</dbReference>
<sequence>MIKHDLRTFGFAIIGLALATWFALIWYHHGFKLGQLDVSDFGQISSVVSINVLFWGLFIKYMWKWKIFKGWLIQVPDLSGTWEGQLISSWQDDNGETPDPIDAKATITQSLFHINVKIETKEMKSNSAASSLDIDLERGYKNLWYSYRSEPKASVKAKSPIHYGSVILRINEDESILEGQYWTDRKTIGDLILTKVST</sequence>
<dbReference type="Proteomes" id="UP001211872">
    <property type="component" value="Chromosome"/>
</dbReference>
<name>A0ABY7PNC2_9BACT</name>
<keyword evidence="1" id="KW-0812">Transmembrane</keyword>
<keyword evidence="1" id="KW-0472">Membrane</keyword>